<feature type="region of interest" description="Disordered" evidence="1">
    <location>
        <begin position="25"/>
        <end position="49"/>
    </location>
</feature>
<dbReference type="AlphaFoldDB" id="A0A1I3IW66"/>
<accession>A0A1I3IW66</accession>
<evidence type="ECO:0000313" key="2">
    <source>
        <dbReference type="EMBL" id="SFI52181.1"/>
    </source>
</evidence>
<sequence length="49" mass="5646">MDLTTNIVINGPSAKKIYDTMKKISKESTSNAEKRKKRLEEFTKNLTSR</sequence>
<protein>
    <submittedName>
        <fullName evidence="2">Uncharacterized protein</fullName>
    </submittedName>
</protein>
<reference evidence="3" key="1">
    <citation type="submission" date="2016-10" db="EMBL/GenBank/DDBJ databases">
        <authorList>
            <person name="Varghese N."/>
            <person name="Submissions S."/>
        </authorList>
    </citation>
    <scope>NUCLEOTIDE SEQUENCE [LARGE SCALE GENOMIC DNA]</scope>
    <source>
        <strain evidence="3">XBD1002</strain>
    </source>
</reference>
<keyword evidence="3" id="KW-1185">Reference proteome</keyword>
<name>A0A1I3IW66_9SPIR</name>
<dbReference type="EMBL" id="FORI01000002">
    <property type="protein sequence ID" value="SFI52181.1"/>
    <property type="molecule type" value="Genomic_DNA"/>
</dbReference>
<dbReference type="RefSeq" id="WP_177206198.1">
    <property type="nucleotide sequence ID" value="NZ_FORI01000002.1"/>
</dbReference>
<evidence type="ECO:0000313" key="3">
    <source>
        <dbReference type="Proteomes" id="UP000182737"/>
    </source>
</evidence>
<organism evidence="2 3">
    <name type="scientific">Treponema bryantii</name>
    <dbReference type="NCBI Taxonomy" id="163"/>
    <lineage>
        <taxon>Bacteria</taxon>
        <taxon>Pseudomonadati</taxon>
        <taxon>Spirochaetota</taxon>
        <taxon>Spirochaetia</taxon>
        <taxon>Spirochaetales</taxon>
        <taxon>Treponemataceae</taxon>
        <taxon>Treponema</taxon>
    </lineage>
</organism>
<evidence type="ECO:0000256" key="1">
    <source>
        <dbReference type="SAM" id="MobiDB-lite"/>
    </source>
</evidence>
<dbReference type="Proteomes" id="UP000182737">
    <property type="component" value="Unassembled WGS sequence"/>
</dbReference>
<gene>
    <name evidence="2" type="ORF">SAMN04487775_102173</name>
</gene>
<proteinExistence type="predicted"/>